<reference evidence="1" key="1">
    <citation type="submission" date="2021-03" db="EMBL/GenBank/DDBJ databases">
        <authorList>
            <consortium name="DOE Joint Genome Institute"/>
            <person name="Ahrendt S."/>
            <person name="Looney B.P."/>
            <person name="Miyauchi S."/>
            <person name="Morin E."/>
            <person name="Drula E."/>
            <person name="Courty P.E."/>
            <person name="Chicoki N."/>
            <person name="Fauchery L."/>
            <person name="Kohler A."/>
            <person name="Kuo A."/>
            <person name="Labutti K."/>
            <person name="Pangilinan J."/>
            <person name="Lipzen A."/>
            <person name="Riley R."/>
            <person name="Andreopoulos W."/>
            <person name="He G."/>
            <person name="Johnson J."/>
            <person name="Barry K.W."/>
            <person name="Grigoriev I.V."/>
            <person name="Nagy L."/>
            <person name="Hibbett D."/>
            <person name="Henrissat B."/>
            <person name="Matheny P.B."/>
            <person name="Labbe J."/>
            <person name="Martin F."/>
        </authorList>
    </citation>
    <scope>NUCLEOTIDE SEQUENCE</scope>
    <source>
        <strain evidence="1">HHB10654</strain>
    </source>
</reference>
<comment type="caution">
    <text evidence="1">The sequence shown here is derived from an EMBL/GenBank/DDBJ whole genome shotgun (WGS) entry which is preliminary data.</text>
</comment>
<name>A0ACB8SKJ9_9AGAM</name>
<evidence type="ECO:0000313" key="1">
    <source>
        <dbReference type="EMBL" id="KAI0056793.1"/>
    </source>
</evidence>
<gene>
    <name evidence="1" type="ORF">BV25DRAFT_1543478</name>
</gene>
<dbReference type="EMBL" id="MU277258">
    <property type="protein sequence ID" value="KAI0056793.1"/>
    <property type="molecule type" value="Genomic_DNA"/>
</dbReference>
<reference evidence="1" key="2">
    <citation type="journal article" date="2022" name="New Phytol.">
        <title>Evolutionary transition to the ectomycorrhizal habit in the genomes of a hyperdiverse lineage of mushroom-forming fungi.</title>
        <authorList>
            <person name="Looney B."/>
            <person name="Miyauchi S."/>
            <person name="Morin E."/>
            <person name="Drula E."/>
            <person name="Courty P.E."/>
            <person name="Kohler A."/>
            <person name="Kuo A."/>
            <person name="LaButti K."/>
            <person name="Pangilinan J."/>
            <person name="Lipzen A."/>
            <person name="Riley R."/>
            <person name="Andreopoulos W."/>
            <person name="He G."/>
            <person name="Johnson J."/>
            <person name="Nolan M."/>
            <person name="Tritt A."/>
            <person name="Barry K.W."/>
            <person name="Grigoriev I.V."/>
            <person name="Nagy L.G."/>
            <person name="Hibbett D."/>
            <person name="Henrissat B."/>
            <person name="Matheny P.B."/>
            <person name="Labbe J."/>
            <person name="Martin F.M."/>
        </authorList>
    </citation>
    <scope>NUCLEOTIDE SEQUENCE</scope>
    <source>
        <strain evidence="1">HHB10654</strain>
    </source>
</reference>
<keyword evidence="2" id="KW-1185">Reference proteome</keyword>
<accession>A0ACB8SKJ9</accession>
<sequence>MLRSRRHVSTSVSTENYFSRLPNEVLERIVAMTRTQEYEWMYIPTLFYQNSELAQLSLVDRRLRIIAQRQLYRHVYFDHGSSHGIDGHRFDGTKPRSIRRVLSMFCRTLRSQQYLASAARTISYGTSHRSRRSETILLAQIVPLCTNLTGLEIRGWIDSELFLPILRQSCPRLTRFKITCKTLVDEGAEDPESLGGVSVFLELLQCWKDIQEVVVDDNVFEPEERNETYPTVPNSCPVLRSLTFKARWIHDKEVEALSIIAPSIRYLHLDNTDCSPLSGDGLAVALEHWSQSLVSLTISSMDGLAGSTCPSPTFNDILASMPRLRDLKLDAGYLSNKSLAHGFSNLIGYDVPWPEVSSLVTVLQNKDSLPSLCKITAHPFPNPYLYPVQGEDKEEYDSSLALLQECCHQRKINYVQTVF</sequence>
<dbReference type="Proteomes" id="UP000814140">
    <property type="component" value="Unassembled WGS sequence"/>
</dbReference>
<evidence type="ECO:0000313" key="2">
    <source>
        <dbReference type="Proteomes" id="UP000814140"/>
    </source>
</evidence>
<proteinExistence type="predicted"/>
<protein>
    <submittedName>
        <fullName evidence="1">Uncharacterized protein</fullName>
    </submittedName>
</protein>
<organism evidence="1 2">
    <name type="scientific">Artomyces pyxidatus</name>
    <dbReference type="NCBI Taxonomy" id="48021"/>
    <lineage>
        <taxon>Eukaryota</taxon>
        <taxon>Fungi</taxon>
        <taxon>Dikarya</taxon>
        <taxon>Basidiomycota</taxon>
        <taxon>Agaricomycotina</taxon>
        <taxon>Agaricomycetes</taxon>
        <taxon>Russulales</taxon>
        <taxon>Auriscalpiaceae</taxon>
        <taxon>Artomyces</taxon>
    </lineage>
</organism>